<dbReference type="InterPro" id="IPR016047">
    <property type="entry name" value="M23ase_b-sheet_dom"/>
</dbReference>
<dbReference type="Gene3D" id="2.70.70.10">
    <property type="entry name" value="Glucose Permease (Domain IIA)"/>
    <property type="match status" value="1"/>
</dbReference>
<dbReference type="AlphaFoldDB" id="A0A3Q9G0A9"/>
<proteinExistence type="predicted"/>
<reference evidence="4 5" key="1">
    <citation type="submission" date="2018-12" db="EMBL/GenBank/DDBJ databases">
        <title>The whole draft genome of Streptomyce luteoverticillatus CGMCC 15060.</title>
        <authorList>
            <person name="Feng Z."/>
            <person name="Chen G."/>
            <person name="Zhang J."/>
            <person name="Zhu H."/>
            <person name="Yu X."/>
            <person name="Zhang W."/>
            <person name="Zhang X."/>
        </authorList>
    </citation>
    <scope>NUCLEOTIDE SEQUENCE [LARGE SCALE GENOMIC DNA]</scope>
    <source>
        <strain evidence="4 5">CGMCC 15060</strain>
    </source>
</reference>
<dbReference type="GO" id="GO:0004222">
    <property type="term" value="F:metalloendopeptidase activity"/>
    <property type="evidence" value="ECO:0007669"/>
    <property type="project" value="TreeGrafter"/>
</dbReference>
<dbReference type="SUPFAM" id="SSF51261">
    <property type="entry name" value="Duplicated hybrid motif"/>
    <property type="match status" value="1"/>
</dbReference>
<evidence type="ECO:0000313" key="5">
    <source>
        <dbReference type="Proteomes" id="UP000267900"/>
    </source>
</evidence>
<dbReference type="Proteomes" id="UP000267900">
    <property type="component" value="Chromosome"/>
</dbReference>
<dbReference type="FunFam" id="2.70.70.10:FF:000013">
    <property type="entry name" value="Peptidase family M23"/>
    <property type="match status" value="1"/>
</dbReference>
<feature type="domain" description="M23ase beta-sheet core" evidence="3">
    <location>
        <begin position="272"/>
        <end position="369"/>
    </location>
</feature>
<evidence type="ECO:0000256" key="1">
    <source>
        <dbReference type="SAM" id="Coils"/>
    </source>
</evidence>
<feature type="region of interest" description="Disordered" evidence="2">
    <location>
        <begin position="220"/>
        <end position="248"/>
    </location>
</feature>
<dbReference type="EMBL" id="CP034587">
    <property type="protein sequence ID" value="AZQ72566.1"/>
    <property type="molecule type" value="Genomic_DNA"/>
</dbReference>
<name>A0A3Q9G0A9_STRLT</name>
<protein>
    <submittedName>
        <fullName evidence="4">M23 family metallopeptidase</fullName>
    </submittedName>
</protein>
<evidence type="ECO:0000256" key="2">
    <source>
        <dbReference type="SAM" id="MobiDB-lite"/>
    </source>
</evidence>
<accession>A0A3Q9G0A9</accession>
<dbReference type="PANTHER" id="PTHR21666">
    <property type="entry name" value="PEPTIDASE-RELATED"/>
    <property type="match status" value="1"/>
</dbReference>
<sequence length="380" mass="41364">MLLRSYRTCRTRRSSRSSGSYGWAHKGAALCALCVLTLPLVAAEPSSAVHAPERLVRVGTEVVRLAREAGRLRQRYELRVRAAKDQRARDVWLTRQWAGQRFFTVALRRDAGAVARAQYRTGGFTAPGSAALAEEPLELLELQYQETDRRERLARMLIEADGRSRALTADRLSTTASLQALNEEAARLRVEKAAMEERLAKARSELNTMADMAIRSGRCTPVDLDGLQSEQEDTQDAANRPPEVSRSGWTRPLVSYELTAGFGGTGAHWANGHTGQDFAVPTGTPVRAVGGGTVVATGCGGSFGISVVIRHDGGWYSQYAHLSAPLMTPGRQVRAGEWIGLTGTTGNSTGPHLHFEVRTTANFGSAVDPVRWLRARGVEL</sequence>
<dbReference type="RefSeq" id="WP_126915085.1">
    <property type="nucleotide sequence ID" value="NZ_CP034587.1"/>
</dbReference>
<organism evidence="4 5">
    <name type="scientific">Streptomyces luteoverticillatus</name>
    <name type="common">Streptoverticillium luteoverticillatus</name>
    <dbReference type="NCBI Taxonomy" id="66425"/>
    <lineage>
        <taxon>Bacteria</taxon>
        <taxon>Bacillati</taxon>
        <taxon>Actinomycetota</taxon>
        <taxon>Actinomycetes</taxon>
        <taxon>Kitasatosporales</taxon>
        <taxon>Streptomycetaceae</taxon>
        <taxon>Streptomyces</taxon>
    </lineage>
</organism>
<dbReference type="PANTHER" id="PTHR21666:SF270">
    <property type="entry name" value="MUREIN HYDROLASE ACTIVATOR ENVC"/>
    <property type="match status" value="1"/>
</dbReference>
<keyword evidence="5" id="KW-1185">Reference proteome</keyword>
<gene>
    <name evidence="4" type="ORF">EKH77_16265</name>
</gene>
<feature type="coiled-coil region" evidence="1">
    <location>
        <begin position="178"/>
        <end position="212"/>
    </location>
</feature>
<dbReference type="InterPro" id="IPR050570">
    <property type="entry name" value="Cell_wall_metabolism_enzyme"/>
</dbReference>
<dbReference type="CDD" id="cd12797">
    <property type="entry name" value="M23_peptidase"/>
    <property type="match status" value="1"/>
</dbReference>
<dbReference type="InterPro" id="IPR011055">
    <property type="entry name" value="Dup_hybrid_motif"/>
</dbReference>
<keyword evidence="1" id="KW-0175">Coiled coil</keyword>
<evidence type="ECO:0000259" key="3">
    <source>
        <dbReference type="Pfam" id="PF01551"/>
    </source>
</evidence>
<evidence type="ECO:0000313" key="4">
    <source>
        <dbReference type="EMBL" id="AZQ72566.1"/>
    </source>
</evidence>
<dbReference type="Pfam" id="PF01551">
    <property type="entry name" value="Peptidase_M23"/>
    <property type="match status" value="1"/>
</dbReference>
<dbReference type="OrthoDB" id="5244067at2"/>